<feature type="compositionally biased region" description="Polar residues" evidence="1">
    <location>
        <begin position="570"/>
        <end position="592"/>
    </location>
</feature>
<dbReference type="NCBIfam" id="NF033849">
    <property type="entry name" value="ser_rich_anae_1"/>
    <property type="match status" value="1"/>
</dbReference>
<feature type="compositionally biased region" description="Low complexity" evidence="1">
    <location>
        <begin position="593"/>
        <end position="610"/>
    </location>
</feature>
<feature type="compositionally biased region" description="Gly residues" evidence="1">
    <location>
        <begin position="512"/>
        <end position="522"/>
    </location>
</feature>
<evidence type="ECO:0000313" key="3">
    <source>
        <dbReference type="Proteomes" id="UP001601059"/>
    </source>
</evidence>
<evidence type="ECO:0000313" key="2">
    <source>
        <dbReference type="EMBL" id="MFE8700967.1"/>
    </source>
</evidence>
<feature type="compositionally biased region" description="Low complexity" evidence="1">
    <location>
        <begin position="523"/>
        <end position="558"/>
    </location>
</feature>
<reference evidence="2 3" key="1">
    <citation type="submission" date="2024-08" db="EMBL/GenBank/DDBJ databases">
        <title>Two novel Cytobacillus novel species.</title>
        <authorList>
            <person name="Liu G."/>
        </authorList>
    </citation>
    <scope>NUCLEOTIDE SEQUENCE [LARGE SCALE GENOMIC DNA]</scope>
    <source>
        <strain evidence="2 3">FJAT-54145</strain>
    </source>
</reference>
<dbReference type="SUPFAM" id="SSF52540">
    <property type="entry name" value="P-loop containing nucleoside triphosphate hydrolases"/>
    <property type="match status" value="1"/>
</dbReference>
<comment type="caution">
    <text evidence="2">The sequence shown here is derived from an EMBL/GenBank/DDBJ whole genome shotgun (WGS) entry which is preliminary data.</text>
</comment>
<dbReference type="InterPro" id="IPR027417">
    <property type="entry name" value="P-loop_NTPase"/>
</dbReference>
<organism evidence="2 3">
    <name type="scientific">Cytobacillus spartinae</name>
    <dbReference type="NCBI Taxonomy" id="3299023"/>
    <lineage>
        <taxon>Bacteria</taxon>
        <taxon>Bacillati</taxon>
        <taxon>Bacillota</taxon>
        <taxon>Bacilli</taxon>
        <taxon>Bacillales</taxon>
        <taxon>Bacillaceae</taxon>
        <taxon>Cytobacillus</taxon>
    </lineage>
</organism>
<dbReference type="RefSeq" id="WP_389360670.1">
    <property type="nucleotide sequence ID" value="NZ_JBIACK010000004.1"/>
</dbReference>
<dbReference type="Proteomes" id="UP001601059">
    <property type="component" value="Unassembled WGS sequence"/>
</dbReference>
<gene>
    <name evidence="2" type="ORF">ACFYKX_10095</name>
</gene>
<protein>
    <submittedName>
        <fullName evidence="2">Serine-rich protein</fullName>
    </submittedName>
</protein>
<evidence type="ECO:0000256" key="1">
    <source>
        <dbReference type="SAM" id="MobiDB-lite"/>
    </source>
</evidence>
<feature type="region of interest" description="Disordered" evidence="1">
    <location>
        <begin position="290"/>
        <end position="471"/>
    </location>
</feature>
<dbReference type="EMBL" id="JBIACK010000004">
    <property type="protein sequence ID" value="MFE8700967.1"/>
    <property type="molecule type" value="Genomic_DNA"/>
</dbReference>
<feature type="region of interest" description="Disordered" evidence="1">
    <location>
        <begin position="496"/>
        <end position="688"/>
    </location>
</feature>
<proteinExistence type="predicted"/>
<keyword evidence="3" id="KW-1185">Reference proteome</keyword>
<sequence length="1170" mass="126499">MANLIAEFEKKEGMPVSVLELLQKDTYQDFGDLEVKRSYVEYHESKGSLNYLLFEMETKNGDGEPVFLYKALKFHRLIRVPKNAKALKSFMDMQAEVISGMYNSQMNFVQIIANVIKPKPIGLMFLYGVQAVSTESMESAKRHADEDFAALSRVFGGTFRTMEMKLPTYEEMEWLRSKMHSMKHLQVVRGLPKPRKAAGDMNNSSGMGGAGNAEMEEQTEEFIAGMTDYEYVAVLMASPIEQDVLMQWLNISSKDQTKWEGLLSGSKGMNFGLSMPMMYMANLGSNEGWSQGHNQGISESHSDSTSLTETQGVSHGTTHSQGVTNTAGTSLTVGESLGLSHSQGTSQGISVTDGVSMSHSQGVSESQSETHTLGKSASHSLGSNWSESDGTSETQSKGTSHTVSDGTNNSYSFGKNQSSSDGTSHAEGSNWSNSNGKTNSWSSQWSESQGNTETTSKGNNTNWGINSNFGTNKGNSDTLGGGLSMGAGLPGGVGQGSVSANYSHSETEGTSSGKGGSIGGGTSESTSEGTTNSSSKGGSQSGGTTSTSSKGGSITDTTTHTDTKGTSETWSKGTSHTVSNGTSETLSKGTSHTSSRGGSETFSTGTSESVSKGRSVGTSESWSQGKSHSVGQSVGVSASDGISKGNSLSQGQSFSQSHSQSVSQSVTQSQSLSRGQSHSDGWGTSKGMSQGYSGGLSAGSAGTMGIGPSLSWSKTFQWKDVEVENILELLQFQRQRLMAATNGQGAFYVDFYIATEHEKAKRAAGALANAAWMNDQAYVSPLQVLDLPPHEEQHLLYHLNAFSPCLTKEGVPGQLESYKYSTVLLADELAAFSHPPRISEGGLYAEVDDMPTLSVPSNRQDGEIFVGNILSGERYSVDKGYETDFQFRIRNDEIMHAFFQGGSRSGKTVTATRVIAELANNVRRGPYKKRMRIVAMDPKKDWRILARFVEPERFRFYSLADPAFCPIKLNLARIPKGVYTERYMNSIVEVFCRSYGLGERGKQILTRAFYEEYTKAGCFQGNAKDLANERSANVTLETIYLNLDAKRKEMDDPKAKTKYGNDARDAFTRVMDRMESFGRIGAINHSMFCNAGGMSIDELLGADDVVVLESYGLESTTRSFVFGLTTSAIYQYCVHNGGFVKPREQFETILVIEEAYSLGPYLSNQIVQTP</sequence>
<feature type="compositionally biased region" description="Low complexity" evidence="1">
    <location>
        <begin position="647"/>
        <end position="673"/>
    </location>
</feature>
<feature type="region of interest" description="Disordered" evidence="1">
    <location>
        <begin position="193"/>
        <end position="212"/>
    </location>
</feature>
<name>A0ABW6KE35_9BACI</name>
<feature type="compositionally biased region" description="Polar residues" evidence="1">
    <location>
        <begin position="616"/>
        <end position="636"/>
    </location>
</feature>
<accession>A0ABW6KE35</accession>